<protein>
    <recommendedName>
        <fullName evidence="5">Enhancer of polycomb-like protein</fullName>
    </recommendedName>
</protein>
<keyword evidence="4" id="KW-1185">Reference proteome</keyword>
<dbReference type="PANTHER" id="PTHR14898">
    <property type="entry name" value="ENHANCER OF POLYCOMB"/>
    <property type="match status" value="1"/>
</dbReference>
<gene>
    <name evidence="3" type="ORF">BN9_059650</name>
</gene>
<dbReference type="GO" id="GO:0006357">
    <property type="term" value="P:regulation of transcription by RNA polymerase II"/>
    <property type="evidence" value="ECO:0007669"/>
    <property type="project" value="InterPro"/>
</dbReference>
<evidence type="ECO:0000313" key="4">
    <source>
        <dbReference type="Proteomes" id="UP000053237"/>
    </source>
</evidence>
<evidence type="ECO:0008006" key="5">
    <source>
        <dbReference type="Google" id="ProtNLM"/>
    </source>
</evidence>
<proteinExistence type="predicted"/>
<dbReference type="OrthoDB" id="435275at2759"/>
<dbReference type="STRING" id="65357.A0A024GEC4"/>
<dbReference type="AlphaFoldDB" id="A0A024GEC4"/>
<dbReference type="InterPro" id="IPR024943">
    <property type="entry name" value="Enhancer_polycomb"/>
</dbReference>
<feature type="compositionally biased region" description="Acidic residues" evidence="2">
    <location>
        <begin position="506"/>
        <end position="517"/>
    </location>
</feature>
<feature type="region of interest" description="Disordered" evidence="2">
    <location>
        <begin position="495"/>
        <end position="537"/>
    </location>
</feature>
<dbReference type="Proteomes" id="UP000053237">
    <property type="component" value="Unassembled WGS sequence"/>
</dbReference>
<reference evidence="3 4" key="1">
    <citation type="submission" date="2012-05" db="EMBL/GenBank/DDBJ databases">
        <title>Recombination and specialization in a pathogen metapopulation.</title>
        <authorList>
            <person name="Gardiner A."/>
            <person name="Kemen E."/>
            <person name="Schultz-Larsen T."/>
            <person name="MacLean D."/>
            <person name="Van Oosterhout C."/>
            <person name="Jones J.D.G."/>
        </authorList>
    </citation>
    <scope>NUCLEOTIDE SEQUENCE [LARGE SCALE GENOMIC DNA]</scope>
    <source>
        <strain evidence="3 4">Ac Nc2</strain>
    </source>
</reference>
<evidence type="ECO:0000313" key="3">
    <source>
        <dbReference type="EMBL" id="CCI45118.1"/>
    </source>
</evidence>
<dbReference type="GO" id="GO:0035267">
    <property type="term" value="C:NuA4 histone acetyltransferase complex"/>
    <property type="evidence" value="ECO:0007669"/>
    <property type="project" value="InterPro"/>
</dbReference>
<accession>A0A024GEC4</accession>
<evidence type="ECO:0000256" key="1">
    <source>
        <dbReference type="SAM" id="Coils"/>
    </source>
</evidence>
<feature type="coiled-coil region" evidence="1">
    <location>
        <begin position="22"/>
        <end position="49"/>
    </location>
</feature>
<dbReference type="EMBL" id="CAIX01000088">
    <property type="protein sequence ID" value="CCI45118.1"/>
    <property type="molecule type" value="Genomic_DNA"/>
</dbReference>
<dbReference type="InParanoid" id="A0A024GEC4"/>
<comment type="caution">
    <text evidence="3">The sequence shown here is derived from an EMBL/GenBank/DDBJ whole genome shotgun (WGS) entry which is preliminary data.</text>
</comment>
<sequence>MECRTDGVTLLARKDWRYKTDGIELQKMMELLQRQNQQLLREKQTMESQLELFFGCCTELGFIDRIQEHMARKAFQRTAMYPPSTQPKIDSVPSTDSFICGSPRFHEFAAAASSYEAQLARKSYHRRNILKEEEAQLTERFDIFGNPRNATSRNTLNACKYTQDAMDQFLTRGFQPNVALLSTECKKFVRLNDIGYKVISLSNEATKPPTADLIQDDESIYVHSYEDLLTVKSEDQSQSKAKRKNIPTPVVLPVKSYEEDVKDDYMIPTSYIRVQNLPLIHEETSRVELDLEIEDMRWIRNHPKYGVNGDPRYQLSLKQFGQMLDALEKASAMINPNVITQPVFCFAQMEAEEVFAKQLGIIRTPLSKVGIDVYNYWLSKRQQLKRPILRKYWPQTPLNDTNPHLVFRPREKERYKLRKHRKNDMEGYRKLVQLRNDFRKIWKLMDLVHRREKYIRTTVNFLSEIRQQSIFEMTSRTGQVRKPIVLVDEDRYKRRKGRKRLRRDGDDDTDEDADSTDQNEHNFYTPISRSTKEMLRHHTGPPLTDDSCHVPSFLDYDTSNNFTMRNDRTVEFRQPYALPYPLPTSLTLASILNHSPQYRLRGRLGRGNRIIIDRIPVESDENYCRSEIMAATWTKANQNAGDFTSNQQKSTTSMAVDVFAPSNQNPAVMINESSFRPPAVNKTMADVKSHLQEIYRMSDSEDEFVESISADMLNSNTCTQMADQRMHLVHRRQWQLGVVIAVMRQRSELTTREPNKATSRASRYRTAETIARLCAAKNMTKEYPSRPRQVDPQRFSVTTLVQIRFADVLGAVNAEVVAKVTTMIRFKTANVVV</sequence>
<evidence type="ECO:0000256" key="2">
    <source>
        <dbReference type="SAM" id="MobiDB-lite"/>
    </source>
</evidence>
<organism evidence="3 4">
    <name type="scientific">Albugo candida</name>
    <dbReference type="NCBI Taxonomy" id="65357"/>
    <lineage>
        <taxon>Eukaryota</taxon>
        <taxon>Sar</taxon>
        <taxon>Stramenopiles</taxon>
        <taxon>Oomycota</taxon>
        <taxon>Peronosporomycetes</taxon>
        <taxon>Albuginales</taxon>
        <taxon>Albuginaceae</taxon>
        <taxon>Albugo</taxon>
    </lineage>
</organism>
<name>A0A024GEC4_9STRA</name>
<keyword evidence="1" id="KW-0175">Coiled coil</keyword>